<dbReference type="GO" id="GO:0032259">
    <property type="term" value="P:methylation"/>
    <property type="evidence" value="ECO:0007669"/>
    <property type="project" value="UniProtKB-KW"/>
</dbReference>
<name>A0A6J1AUR9_9ROSI</name>
<evidence type="ECO:0000256" key="3">
    <source>
        <dbReference type="ARBA" id="ARBA00022679"/>
    </source>
</evidence>
<evidence type="ECO:0000256" key="5">
    <source>
        <dbReference type="SAM" id="MobiDB-lite"/>
    </source>
</evidence>
<keyword evidence="6" id="KW-1133">Transmembrane helix</keyword>
<keyword evidence="4" id="KW-0511">Multifunctional enzyme</keyword>
<evidence type="ECO:0000256" key="1">
    <source>
        <dbReference type="ARBA" id="ARBA00008361"/>
    </source>
</evidence>
<feature type="transmembrane region" description="Helical" evidence="6">
    <location>
        <begin position="767"/>
        <end position="791"/>
    </location>
</feature>
<dbReference type="InterPro" id="IPR013216">
    <property type="entry name" value="Methyltransf_11"/>
</dbReference>
<organism evidence="8 9">
    <name type="scientific">Herrania umbratica</name>
    <dbReference type="NCBI Taxonomy" id="108875"/>
    <lineage>
        <taxon>Eukaryota</taxon>
        <taxon>Viridiplantae</taxon>
        <taxon>Streptophyta</taxon>
        <taxon>Embryophyta</taxon>
        <taxon>Tracheophyta</taxon>
        <taxon>Spermatophyta</taxon>
        <taxon>Magnoliopsida</taxon>
        <taxon>eudicotyledons</taxon>
        <taxon>Gunneridae</taxon>
        <taxon>Pentapetalae</taxon>
        <taxon>rosids</taxon>
        <taxon>malvids</taxon>
        <taxon>Malvales</taxon>
        <taxon>Malvaceae</taxon>
        <taxon>Byttnerioideae</taxon>
        <taxon>Herrania</taxon>
    </lineage>
</organism>
<gene>
    <name evidence="9" type="primary">LOC110421053</name>
</gene>
<keyword evidence="6" id="KW-0472">Membrane</keyword>
<reference evidence="9" key="1">
    <citation type="submission" date="2025-08" db="UniProtKB">
        <authorList>
            <consortium name="RefSeq"/>
        </authorList>
    </citation>
    <scope>IDENTIFICATION</scope>
    <source>
        <tissue evidence="9">Leaf</tissue>
    </source>
</reference>
<keyword evidence="3" id="KW-0808">Transferase</keyword>
<dbReference type="InterPro" id="IPR051419">
    <property type="entry name" value="Lys/N-term_MeTrsfase_sf"/>
</dbReference>
<evidence type="ECO:0000259" key="7">
    <source>
        <dbReference type="Pfam" id="PF08241"/>
    </source>
</evidence>
<keyword evidence="2" id="KW-0489">Methyltransferase</keyword>
<dbReference type="OrthoDB" id="411785at2759"/>
<evidence type="ECO:0000256" key="6">
    <source>
        <dbReference type="SAM" id="Phobius"/>
    </source>
</evidence>
<feature type="transmembrane region" description="Helical" evidence="6">
    <location>
        <begin position="514"/>
        <end position="538"/>
    </location>
</feature>
<accession>A0A6J1AUR9</accession>
<sequence>MKMGKKKTQQPSASTDDLVKTLGDFTSKENWDSFFTIRGSDDSFEWYAEWPQLRDSLFPLLQQQQQQQPSPSSSSSSSSLQILVPGCGNSRLSEHLYDAGFEDVTNVDFSKVVISDMLRRNVRERPNMRWRVMDMTQMQFTDDTFDVVLDKGGLDALMEPELGRKLGNQYLSEVKRVLKSGGKFICLTLAESHVLGLLFSKFRFGWKLSLYAIPQKPSSNPDLQTFMLVAEKENCNELHQIMSSFSRSSLGCHQHQASGLCEALENENRIRGEYLSGSDILYSLEDLQLGAKGDLTKVSPGCRVQLTLGEQGGSRFCYKAVLLDAKQPSGPFSFHCGVFIVPKTRAHEWLFSSEEGQWQVVESSKAARLIMVLLETIHANADMDDIQKDLSPLVKPLAPADNDKGDQIPFMTASDGIKQRNIVYQGSSSLTGPIIIEDVVYENADGDVARSLPFRRLIFQRTEGLVQSEALLTGDGSFDKSVSKSELKKASSSSKSKRRGTQGKNNELSSKMKVYHGFLASSYHAGIISGLSLISSYLESVASAGNRVKAVVIGLGAGLLPMFLNGCMQFMQIEVVELDPTMLNLARDYFGFTQDKHLKVHIADGIEFVRDYRKLSAAGEMPVHENEDALSSEMLLSSNGRCNSSDEETRRSTTIDILIVDVDSSDSSSGMTCPAADFVEESFLRTVKDALSEQGLFVINLVSRSSAIKDMVVSRMKELTDHPGILLVFGLLMCCFHLCGAHARCFLAHGPHLLRGPLVRNFLVRDFMVHVACTHAAFWCVVVMCTTSLCAQHMLKFHMVFSHLFCLQLEGEVNLVIFGLCSESYIKEDCIPEATLRLEKLLKPNHPEISQSINDAVKKLRCLK</sequence>
<feature type="compositionally biased region" description="Low complexity" evidence="5">
    <location>
        <begin position="61"/>
        <end position="81"/>
    </location>
</feature>
<dbReference type="GeneID" id="110421053"/>
<evidence type="ECO:0000313" key="8">
    <source>
        <dbReference type="Proteomes" id="UP000504621"/>
    </source>
</evidence>
<feature type="region of interest" description="Disordered" evidence="5">
    <location>
        <begin position="61"/>
        <end position="82"/>
    </location>
</feature>
<feature type="transmembrane region" description="Helical" evidence="6">
    <location>
        <begin position="725"/>
        <end position="747"/>
    </location>
</feature>
<evidence type="ECO:0000256" key="4">
    <source>
        <dbReference type="ARBA" id="ARBA00023268"/>
    </source>
</evidence>
<dbReference type="PANTHER" id="PTHR12176:SF78">
    <property type="entry name" value="EEF1A LYSINE AND N-TERMINAL METHYLTRANSFERASE"/>
    <property type="match status" value="1"/>
</dbReference>
<protein>
    <submittedName>
        <fullName evidence="9">Methyltransferase-like protein 13 isoform X1</fullName>
    </submittedName>
</protein>
<evidence type="ECO:0000313" key="9">
    <source>
        <dbReference type="RefSeq" id="XP_021290179.1"/>
    </source>
</evidence>
<dbReference type="RefSeq" id="XP_021290179.1">
    <property type="nucleotide sequence ID" value="XM_021434504.1"/>
</dbReference>
<keyword evidence="8" id="KW-1185">Reference proteome</keyword>
<dbReference type="Proteomes" id="UP000504621">
    <property type="component" value="Unplaced"/>
</dbReference>
<comment type="similarity">
    <text evidence="1">Belongs to the methyltransferase superfamily.</text>
</comment>
<dbReference type="FunFam" id="3.40.50.150:FF:000211">
    <property type="entry name" value="Methyltransferase-like protein 13"/>
    <property type="match status" value="1"/>
</dbReference>
<evidence type="ECO:0000256" key="2">
    <source>
        <dbReference type="ARBA" id="ARBA00022603"/>
    </source>
</evidence>
<dbReference type="FunFam" id="3.40.50.150:FF:000256">
    <property type="entry name" value="S-adenosyl-L-methionine-dependent methyltransferase superfamily protein"/>
    <property type="match status" value="1"/>
</dbReference>
<dbReference type="AlphaFoldDB" id="A0A6J1AUR9"/>
<dbReference type="InterPro" id="IPR029063">
    <property type="entry name" value="SAM-dependent_MTases_sf"/>
</dbReference>
<dbReference type="SUPFAM" id="SSF53335">
    <property type="entry name" value="S-adenosyl-L-methionine-dependent methyltransferases"/>
    <property type="match status" value="2"/>
</dbReference>
<feature type="region of interest" description="Disordered" evidence="5">
    <location>
        <begin position="479"/>
        <end position="506"/>
    </location>
</feature>
<dbReference type="Pfam" id="PF08241">
    <property type="entry name" value="Methyltransf_11"/>
    <property type="match status" value="1"/>
</dbReference>
<dbReference type="CDD" id="cd02440">
    <property type="entry name" value="AdoMet_MTases"/>
    <property type="match status" value="1"/>
</dbReference>
<feature type="domain" description="Methyltransferase type 11" evidence="7">
    <location>
        <begin position="85"/>
        <end position="186"/>
    </location>
</feature>
<feature type="transmembrane region" description="Helical" evidence="6">
    <location>
        <begin position="550"/>
        <end position="568"/>
    </location>
</feature>
<proteinExistence type="inferred from homology"/>
<dbReference type="Gene3D" id="3.40.50.150">
    <property type="entry name" value="Vaccinia Virus protein VP39"/>
    <property type="match status" value="2"/>
</dbReference>
<dbReference type="GO" id="GO:0008757">
    <property type="term" value="F:S-adenosylmethionine-dependent methyltransferase activity"/>
    <property type="evidence" value="ECO:0007669"/>
    <property type="project" value="InterPro"/>
</dbReference>
<keyword evidence="6" id="KW-0812">Transmembrane</keyword>
<feature type="compositionally biased region" description="Basic and acidic residues" evidence="5">
    <location>
        <begin position="479"/>
        <end position="489"/>
    </location>
</feature>
<dbReference type="PANTHER" id="PTHR12176">
    <property type="entry name" value="SAM-DEPENDENT METHYLTRANSFERASE SUPERFAMILY PROTEIN"/>
    <property type="match status" value="1"/>
</dbReference>